<keyword evidence="2" id="KW-1185">Reference proteome</keyword>
<organism evidence="1 2">
    <name type="scientific">Thermobrachium celere DSM 8682</name>
    <dbReference type="NCBI Taxonomy" id="941824"/>
    <lineage>
        <taxon>Bacteria</taxon>
        <taxon>Bacillati</taxon>
        <taxon>Bacillota</taxon>
        <taxon>Clostridia</taxon>
        <taxon>Eubacteriales</taxon>
        <taxon>Clostridiaceae</taxon>
        <taxon>Thermobrachium</taxon>
    </lineage>
</organism>
<dbReference type="RefSeq" id="WP_018661729.1">
    <property type="nucleotide sequence ID" value="NZ_HF952018.1"/>
</dbReference>
<sequence>MPINPITLDKIDYHTIKQIQTKIIDRIVHETAQVEINRDYNKKNFNSSKQERAIEEFAKYLLKFNLKLNAEIKNKKIKVKILNDKGNVLIETYVDDLDFIFKNIQYETGNLIDIRG</sequence>
<name>R7RRQ7_9CLOT</name>
<dbReference type="AlphaFoldDB" id="R7RRQ7"/>
<dbReference type="Proteomes" id="UP000014923">
    <property type="component" value="Unassembled WGS sequence"/>
</dbReference>
<dbReference type="OrthoDB" id="1954520at2"/>
<gene>
    <name evidence="1" type="ORF">TCEL_01940</name>
</gene>
<reference evidence="1" key="1">
    <citation type="submission" date="2013-03" db="EMBL/GenBank/DDBJ databases">
        <title>Draft genome sequence of the hydrogen-ethanol-producing anaerobic alkalithermophilic Caloramator celere.</title>
        <authorList>
            <person name="Ciranna A."/>
            <person name="Larjo A."/>
            <person name="Kivisto A."/>
            <person name="Santala V."/>
            <person name="Roos C."/>
            <person name="Karp M."/>
        </authorList>
    </citation>
    <scope>NUCLEOTIDE SEQUENCE [LARGE SCALE GENOMIC DNA]</scope>
    <source>
        <strain evidence="1">DSM 8682</strain>
    </source>
</reference>
<dbReference type="eggNOG" id="ENOG50341IE">
    <property type="taxonomic scope" value="Bacteria"/>
</dbReference>
<dbReference type="HOGENOM" id="CLU_2095724_0_0_9"/>
<comment type="caution">
    <text evidence="1">The sequence shown here is derived from an EMBL/GenBank/DDBJ whole genome shotgun (WGS) entry which is preliminary data.</text>
</comment>
<protein>
    <submittedName>
        <fullName evidence="1">Uncharacterized protein</fullName>
    </submittedName>
</protein>
<evidence type="ECO:0000313" key="2">
    <source>
        <dbReference type="Proteomes" id="UP000014923"/>
    </source>
</evidence>
<dbReference type="EMBL" id="CAVN010000093">
    <property type="protein sequence ID" value="CDF58026.1"/>
    <property type="molecule type" value="Genomic_DNA"/>
</dbReference>
<accession>R7RRQ7</accession>
<proteinExistence type="predicted"/>
<evidence type="ECO:0000313" key="1">
    <source>
        <dbReference type="EMBL" id="CDF58026.1"/>
    </source>
</evidence>